<evidence type="ECO:0000313" key="4">
    <source>
        <dbReference type="EMBL" id="MFD1538030.1"/>
    </source>
</evidence>
<sequence>MNVVEVTGFGGPEVLVVKRAPDPVAGPGQVVIGVSVVDVMSIDAQLRAGWGQEWFPLQPPFVPGTGVAGRVLSVGEGVDPAWTGRRVAALLPAGGYAERAVAELDTLVAVPDGVGWRAAGALIQVGPAALSLIDAAELKPGARVLVTGAGGALGLPLVRLAAAAGAEVTAAAHDPAKRAAAVRFGATTAIGYDELTGGFDVVFDGVGGQVGSAAFHLVERGGTFFAYGVPSGSPAQVDPGEAEARGVRLVGMEQVQFTPERFRRLAERTMTETAAGRLATVIGLAVPLERAAEAHAALASRELVGKAVLLVTAEAVNAEADFPR</sequence>
<evidence type="ECO:0000313" key="5">
    <source>
        <dbReference type="Proteomes" id="UP001597097"/>
    </source>
</evidence>
<dbReference type="SUPFAM" id="SSF50129">
    <property type="entry name" value="GroES-like"/>
    <property type="match status" value="1"/>
</dbReference>
<keyword evidence="2" id="KW-0560">Oxidoreductase</keyword>
<gene>
    <name evidence="4" type="ORF">ACFSJ0_13340</name>
</gene>
<comment type="caution">
    <text evidence="4">The sequence shown here is derived from an EMBL/GenBank/DDBJ whole genome shotgun (WGS) entry which is preliminary data.</text>
</comment>
<dbReference type="RefSeq" id="WP_246651576.1">
    <property type="nucleotide sequence ID" value="NZ_JAHKRM010000010.1"/>
</dbReference>
<dbReference type="SUPFAM" id="SSF51735">
    <property type="entry name" value="NAD(P)-binding Rossmann-fold domains"/>
    <property type="match status" value="1"/>
</dbReference>
<accession>A0ABW4G678</accession>
<protein>
    <submittedName>
        <fullName evidence="4">Zinc-binding dehydrogenase</fullName>
    </submittedName>
</protein>
<dbReference type="Pfam" id="PF08240">
    <property type="entry name" value="ADH_N"/>
    <property type="match status" value="1"/>
</dbReference>
<dbReference type="InterPro" id="IPR036291">
    <property type="entry name" value="NAD(P)-bd_dom_sf"/>
</dbReference>
<reference evidence="5" key="1">
    <citation type="journal article" date="2019" name="Int. J. Syst. Evol. Microbiol.">
        <title>The Global Catalogue of Microorganisms (GCM) 10K type strain sequencing project: providing services to taxonomists for standard genome sequencing and annotation.</title>
        <authorList>
            <consortium name="The Broad Institute Genomics Platform"/>
            <consortium name="The Broad Institute Genome Sequencing Center for Infectious Disease"/>
            <person name="Wu L."/>
            <person name="Ma J."/>
        </authorList>
    </citation>
    <scope>NUCLEOTIDE SEQUENCE [LARGE SCALE GENOMIC DNA]</scope>
    <source>
        <strain evidence="5">CGMCC 1.15399</strain>
    </source>
</reference>
<keyword evidence="1" id="KW-0521">NADP</keyword>
<evidence type="ECO:0000256" key="2">
    <source>
        <dbReference type="ARBA" id="ARBA00023002"/>
    </source>
</evidence>
<dbReference type="SMART" id="SM00829">
    <property type="entry name" value="PKS_ER"/>
    <property type="match status" value="1"/>
</dbReference>
<dbReference type="InterPro" id="IPR020843">
    <property type="entry name" value="ER"/>
</dbReference>
<dbReference type="Gene3D" id="3.40.50.720">
    <property type="entry name" value="NAD(P)-binding Rossmann-like Domain"/>
    <property type="match status" value="1"/>
</dbReference>
<dbReference type="InterPro" id="IPR013149">
    <property type="entry name" value="ADH-like_C"/>
</dbReference>
<dbReference type="InterPro" id="IPR011032">
    <property type="entry name" value="GroES-like_sf"/>
</dbReference>
<evidence type="ECO:0000259" key="3">
    <source>
        <dbReference type="SMART" id="SM00829"/>
    </source>
</evidence>
<dbReference type="PANTHER" id="PTHR48106">
    <property type="entry name" value="QUINONE OXIDOREDUCTASE PIG3-RELATED"/>
    <property type="match status" value="1"/>
</dbReference>
<name>A0ABW4G678_9ACTN</name>
<feature type="domain" description="Enoyl reductase (ER)" evidence="3">
    <location>
        <begin position="10"/>
        <end position="309"/>
    </location>
</feature>
<dbReference type="EMBL" id="JBHUCM010000012">
    <property type="protein sequence ID" value="MFD1538030.1"/>
    <property type="molecule type" value="Genomic_DNA"/>
</dbReference>
<evidence type="ECO:0000256" key="1">
    <source>
        <dbReference type="ARBA" id="ARBA00022857"/>
    </source>
</evidence>
<dbReference type="Gene3D" id="3.90.180.10">
    <property type="entry name" value="Medium-chain alcohol dehydrogenases, catalytic domain"/>
    <property type="match status" value="1"/>
</dbReference>
<dbReference type="PANTHER" id="PTHR48106:SF13">
    <property type="entry name" value="QUINONE OXIDOREDUCTASE-RELATED"/>
    <property type="match status" value="1"/>
</dbReference>
<dbReference type="Pfam" id="PF00107">
    <property type="entry name" value="ADH_zinc_N"/>
    <property type="match status" value="1"/>
</dbReference>
<dbReference type="Proteomes" id="UP001597097">
    <property type="component" value="Unassembled WGS sequence"/>
</dbReference>
<organism evidence="4 5">
    <name type="scientific">Nonomuraea guangzhouensis</name>
    <dbReference type="NCBI Taxonomy" id="1291555"/>
    <lineage>
        <taxon>Bacteria</taxon>
        <taxon>Bacillati</taxon>
        <taxon>Actinomycetota</taxon>
        <taxon>Actinomycetes</taxon>
        <taxon>Streptosporangiales</taxon>
        <taxon>Streptosporangiaceae</taxon>
        <taxon>Nonomuraea</taxon>
    </lineage>
</organism>
<dbReference type="InterPro" id="IPR013154">
    <property type="entry name" value="ADH-like_N"/>
</dbReference>
<keyword evidence="5" id="KW-1185">Reference proteome</keyword>
<proteinExistence type="predicted"/>